<dbReference type="AlphaFoldDB" id="A0AAE0ZGD8"/>
<proteinExistence type="predicted"/>
<comment type="caution">
    <text evidence="2">The sequence shown here is derived from an EMBL/GenBank/DDBJ whole genome shotgun (WGS) entry which is preliminary data.</text>
</comment>
<sequence length="183" mass="20023">MCSRLACLRGETRESSPSCLTAAASNEKGPPRCVLVGMDGSENAEDAFNWYLKDIFKPGDRVVVVFCPDLIHGLVEQMTYPCRDTFTASVVEARDRAESIQIALRDKLDRAGVKGSIHMTVATNPGQVLVQEAEREDACMIVIGCRGRGTIRRTVLGSVSAYVLHHSHVPVMVYPSLRTSQSL</sequence>
<dbReference type="InterPro" id="IPR014729">
    <property type="entry name" value="Rossmann-like_a/b/a_fold"/>
</dbReference>
<dbReference type="Gene3D" id="3.40.50.620">
    <property type="entry name" value="HUPs"/>
    <property type="match status" value="1"/>
</dbReference>
<gene>
    <name evidence="2" type="ORF">RRG08_031073</name>
</gene>
<protein>
    <recommendedName>
        <fullName evidence="1">UspA domain-containing protein</fullName>
    </recommendedName>
</protein>
<keyword evidence="3" id="KW-1185">Reference proteome</keyword>
<name>A0AAE0ZGD8_9GAST</name>
<evidence type="ECO:0000313" key="3">
    <source>
        <dbReference type="Proteomes" id="UP001283361"/>
    </source>
</evidence>
<dbReference type="InterPro" id="IPR006015">
    <property type="entry name" value="Universal_stress_UspA"/>
</dbReference>
<reference evidence="2" key="1">
    <citation type="journal article" date="2023" name="G3 (Bethesda)">
        <title>A reference genome for the long-term kleptoplast-retaining sea slug Elysia crispata morphotype clarki.</title>
        <authorList>
            <person name="Eastman K.E."/>
            <person name="Pendleton A.L."/>
            <person name="Shaikh M.A."/>
            <person name="Suttiyut T."/>
            <person name="Ogas R."/>
            <person name="Tomko P."/>
            <person name="Gavelis G."/>
            <person name="Widhalm J.R."/>
            <person name="Wisecaver J.H."/>
        </authorList>
    </citation>
    <scope>NUCLEOTIDE SEQUENCE</scope>
    <source>
        <strain evidence="2">ECLA1</strain>
    </source>
</reference>
<feature type="domain" description="UspA" evidence="1">
    <location>
        <begin position="34"/>
        <end position="175"/>
    </location>
</feature>
<dbReference type="InterPro" id="IPR006016">
    <property type="entry name" value="UspA"/>
</dbReference>
<evidence type="ECO:0000259" key="1">
    <source>
        <dbReference type="Pfam" id="PF00582"/>
    </source>
</evidence>
<dbReference type="EMBL" id="JAWDGP010004062">
    <property type="protein sequence ID" value="KAK3768281.1"/>
    <property type="molecule type" value="Genomic_DNA"/>
</dbReference>
<dbReference type="Pfam" id="PF00582">
    <property type="entry name" value="Usp"/>
    <property type="match status" value="1"/>
</dbReference>
<accession>A0AAE0ZGD8</accession>
<dbReference type="CDD" id="cd23659">
    <property type="entry name" value="USP_At3g01520-like"/>
    <property type="match status" value="1"/>
</dbReference>
<dbReference type="PANTHER" id="PTHR46989:SF3">
    <property type="entry name" value="USPA DOMAIN-CONTAINING PROTEIN"/>
    <property type="match status" value="1"/>
</dbReference>
<evidence type="ECO:0000313" key="2">
    <source>
        <dbReference type="EMBL" id="KAK3768281.1"/>
    </source>
</evidence>
<dbReference type="Proteomes" id="UP001283361">
    <property type="component" value="Unassembled WGS sequence"/>
</dbReference>
<dbReference type="PANTHER" id="PTHR46989">
    <property type="entry name" value="USP DOMAIN-CONTAINING PROTEIN"/>
    <property type="match status" value="1"/>
</dbReference>
<dbReference type="PRINTS" id="PR01438">
    <property type="entry name" value="UNVRSLSTRESS"/>
</dbReference>
<dbReference type="SUPFAM" id="SSF52402">
    <property type="entry name" value="Adenine nucleotide alpha hydrolases-like"/>
    <property type="match status" value="1"/>
</dbReference>
<organism evidence="2 3">
    <name type="scientific">Elysia crispata</name>
    <name type="common">lettuce slug</name>
    <dbReference type="NCBI Taxonomy" id="231223"/>
    <lineage>
        <taxon>Eukaryota</taxon>
        <taxon>Metazoa</taxon>
        <taxon>Spiralia</taxon>
        <taxon>Lophotrochozoa</taxon>
        <taxon>Mollusca</taxon>
        <taxon>Gastropoda</taxon>
        <taxon>Heterobranchia</taxon>
        <taxon>Euthyneura</taxon>
        <taxon>Panpulmonata</taxon>
        <taxon>Sacoglossa</taxon>
        <taxon>Placobranchoidea</taxon>
        <taxon>Plakobranchidae</taxon>
        <taxon>Elysia</taxon>
    </lineage>
</organism>